<gene>
    <name evidence="2" type="ORF">F963_03320</name>
</gene>
<evidence type="ECO:0008006" key="4">
    <source>
        <dbReference type="Google" id="ProtNLM"/>
    </source>
</evidence>
<evidence type="ECO:0000256" key="1">
    <source>
        <dbReference type="SAM" id="Phobius"/>
    </source>
</evidence>
<accession>N8YMF1</accession>
<reference evidence="2 3" key="1">
    <citation type="submission" date="2013-02" db="EMBL/GenBank/DDBJ databases">
        <title>The Genome Sequence of Acinetobacter bereziniae NIPH 3.</title>
        <authorList>
            <consortium name="The Broad Institute Genome Sequencing Platform"/>
            <consortium name="The Broad Institute Genome Sequencing Center for Infectious Disease"/>
            <person name="Cerqueira G."/>
            <person name="Feldgarden M."/>
            <person name="Courvalin P."/>
            <person name="Perichon B."/>
            <person name="Grillot-Courvalin C."/>
            <person name="Clermont D."/>
            <person name="Rocha E."/>
            <person name="Yoon E.-J."/>
            <person name="Nemec A."/>
            <person name="Walker B."/>
            <person name="Young S.K."/>
            <person name="Zeng Q."/>
            <person name="Gargeya S."/>
            <person name="Fitzgerald M."/>
            <person name="Haas B."/>
            <person name="Abouelleil A."/>
            <person name="Alvarado L."/>
            <person name="Arachchi H.M."/>
            <person name="Berlin A.M."/>
            <person name="Chapman S.B."/>
            <person name="Dewar J."/>
            <person name="Goldberg J."/>
            <person name="Griggs A."/>
            <person name="Gujja S."/>
            <person name="Hansen M."/>
            <person name="Howarth C."/>
            <person name="Imamovic A."/>
            <person name="Larimer J."/>
            <person name="McCowan C."/>
            <person name="Murphy C."/>
            <person name="Neiman D."/>
            <person name="Pearson M."/>
            <person name="Priest M."/>
            <person name="Roberts A."/>
            <person name="Saif S."/>
            <person name="Shea T."/>
            <person name="Sisk P."/>
            <person name="Sykes S."/>
            <person name="Wortman J."/>
            <person name="Nusbaum C."/>
            <person name="Birren B."/>
        </authorList>
    </citation>
    <scope>NUCLEOTIDE SEQUENCE [LARGE SCALE GENOMIC DNA]</scope>
    <source>
        <strain evidence="2 3">NIPH 3</strain>
    </source>
</reference>
<dbReference type="AlphaFoldDB" id="N8YMF1"/>
<evidence type="ECO:0000313" key="3">
    <source>
        <dbReference type="Proteomes" id="UP000013270"/>
    </source>
</evidence>
<evidence type="ECO:0000313" key="2">
    <source>
        <dbReference type="EMBL" id="ENV20738.1"/>
    </source>
</evidence>
<organism evidence="2 3">
    <name type="scientific">Acinetobacter bereziniae NIPH 3</name>
    <dbReference type="NCBI Taxonomy" id="1217651"/>
    <lineage>
        <taxon>Bacteria</taxon>
        <taxon>Pseudomonadati</taxon>
        <taxon>Pseudomonadota</taxon>
        <taxon>Gammaproteobacteria</taxon>
        <taxon>Moraxellales</taxon>
        <taxon>Moraxellaceae</taxon>
        <taxon>Acinetobacter</taxon>
    </lineage>
</organism>
<feature type="transmembrane region" description="Helical" evidence="1">
    <location>
        <begin position="281"/>
        <end position="301"/>
    </location>
</feature>
<feature type="transmembrane region" description="Helical" evidence="1">
    <location>
        <begin position="115"/>
        <end position="131"/>
    </location>
</feature>
<feature type="transmembrane region" description="Helical" evidence="1">
    <location>
        <begin position="138"/>
        <end position="161"/>
    </location>
</feature>
<name>N8YMF1_ACIBZ</name>
<dbReference type="Pfam" id="PF14897">
    <property type="entry name" value="EpsG"/>
    <property type="match status" value="1"/>
</dbReference>
<keyword evidence="1" id="KW-0812">Transmembrane</keyword>
<keyword evidence="1" id="KW-0472">Membrane</keyword>
<dbReference type="InterPro" id="IPR049458">
    <property type="entry name" value="EpsG-like"/>
</dbReference>
<feature type="transmembrane region" description="Helical" evidence="1">
    <location>
        <begin position="209"/>
        <end position="227"/>
    </location>
</feature>
<feature type="transmembrane region" description="Helical" evidence="1">
    <location>
        <begin position="67"/>
        <end position="85"/>
    </location>
</feature>
<dbReference type="HOGENOM" id="CLU_810454_0_0_6"/>
<feature type="transmembrane region" description="Helical" evidence="1">
    <location>
        <begin position="173"/>
        <end position="197"/>
    </location>
</feature>
<feature type="transmembrane region" description="Helical" evidence="1">
    <location>
        <begin position="239"/>
        <end position="261"/>
    </location>
</feature>
<dbReference type="RefSeq" id="WP_004832132.1">
    <property type="nucleotide sequence ID" value="NZ_KB849469.1"/>
</dbReference>
<dbReference type="EMBL" id="APPK01000046">
    <property type="protein sequence ID" value="ENV20738.1"/>
    <property type="molecule type" value="Genomic_DNA"/>
</dbReference>
<keyword evidence="1" id="KW-1133">Transmembrane helix</keyword>
<sequence>MFTVVTLSLYLFVLYSLPNRWFRDRDIYIIYAENYDTFLKEDESFKQLINEPLFSQIAGLFTNFPELFPTFMSLFIASIYFIFTFKLSKNFITFLLGFTLLIFNSYLIFQQLFQLRQGLATALFVIIFFSIKSLKFRVILSCVLPFIHVSFFIITPIFILYELYLKNIKSSKIMIMTSIGTIIFSLLSVTLMYIIGFRQADLYESINEGKGGGSLLLHFIILIYVYFFTNRENKKLFDWTIIGLSFFIFSYYIFPAAGRLFSSFYPFLLFHLISRSKYQDITVLLIMNIVFITLFFTSGYLDMLTMDAYFFNIELENFINKLF</sequence>
<proteinExistence type="predicted"/>
<comment type="caution">
    <text evidence="2">The sequence shown here is derived from an EMBL/GenBank/DDBJ whole genome shotgun (WGS) entry which is preliminary data.</text>
</comment>
<feature type="transmembrane region" description="Helical" evidence="1">
    <location>
        <begin position="92"/>
        <end position="109"/>
    </location>
</feature>
<dbReference type="Proteomes" id="UP000013270">
    <property type="component" value="Unassembled WGS sequence"/>
</dbReference>
<dbReference type="PATRIC" id="fig|1217651.3.peg.3278"/>
<protein>
    <recommendedName>
        <fullName evidence="4">EpsG family protein</fullName>
    </recommendedName>
</protein>